<dbReference type="AlphaFoldDB" id="A0A6V8H778"/>
<keyword evidence="3" id="KW-0560">Oxidoreductase</keyword>
<name>A0A6V8H778_TALPI</name>
<evidence type="ECO:0000256" key="3">
    <source>
        <dbReference type="ARBA" id="ARBA00023002"/>
    </source>
</evidence>
<evidence type="ECO:0000313" key="6">
    <source>
        <dbReference type="Proteomes" id="UP000053095"/>
    </source>
</evidence>
<dbReference type="Gene3D" id="3.50.50.60">
    <property type="entry name" value="FAD/NAD(P)-binding domain"/>
    <property type="match status" value="1"/>
</dbReference>
<dbReference type="PANTHER" id="PTHR46865:SF7">
    <property type="entry name" value="MONOOXYGENASE, PUTATIVE (AFU_ORTHOLOGUE AFUA_8G07040)-RELATED"/>
    <property type="match status" value="1"/>
</dbReference>
<comment type="caution">
    <text evidence="5">The sequence shown here is derived from an EMBL/GenBank/DDBJ whole genome shotgun (WGS) entry which is preliminary data.</text>
</comment>
<organism evidence="5 6">
    <name type="scientific">Talaromyces pinophilus</name>
    <name type="common">Penicillium pinophilum</name>
    <dbReference type="NCBI Taxonomy" id="128442"/>
    <lineage>
        <taxon>Eukaryota</taxon>
        <taxon>Fungi</taxon>
        <taxon>Dikarya</taxon>
        <taxon>Ascomycota</taxon>
        <taxon>Pezizomycotina</taxon>
        <taxon>Eurotiomycetes</taxon>
        <taxon>Eurotiomycetidae</taxon>
        <taxon>Eurotiales</taxon>
        <taxon>Trichocomaceae</taxon>
        <taxon>Talaromyces</taxon>
        <taxon>Talaromyces sect. Talaromyces</taxon>
    </lineage>
</organism>
<protein>
    <recommendedName>
        <fullName evidence="4">FAD-binding domain-containing protein</fullName>
    </recommendedName>
</protein>
<dbReference type="Gene3D" id="3.30.9.10">
    <property type="entry name" value="D-Amino Acid Oxidase, subunit A, domain 2"/>
    <property type="match status" value="1"/>
</dbReference>
<dbReference type="PRINTS" id="PR00420">
    <property type="entry name" value="RNGMNOXGNASE"/>
</dbReference>
<evidence type="ECO:0000259" key="4">
    <source>
        <dbReference type="Pfam" id="PF01494"/>
    </source>
</evidence>
<dbReference type="SUPFAM" id="SSF51905">
    <property type="entry name" value="FAD/NAD(P)-binding domain"/>
    <property type="match status" value="1"/>
</dbReference>
<dbReference type="Proteomes" id="UP000053095">
    <property type="component" value="Unassembled WGS sequence"/>
</dbReference>
<keyword evidence="2" id="KW-0274">FAD</keyword>
<evidence type="ECO:0000256" key="2">
    <source>
        <dbReference type="ARBA" id="ARBA00022827"/>
    </source>
</evidence>
<keyword evidence="6" id="KW-1185">Reference proteome</keyword>
<dbReference type="GO" id="GO:0016491">
    <property type="term" value="F:oxidoreductase activity"/>
    <property type="evidence" value="ECO:0007669"/>
    <property type="project" value="UniProtKB-KW"/>
</dbReference>
<feature type="domain" description="FAD-binding" evidence="4">
    <location>
        <begin position="3"/>
        <end position="364"/>
    </location>
</feature>
<dbReference type="InterPro" id="IPR036188">
    <property type="entry name" value="FAD/NAD-bd_sf"/>
</dbReference>
<accession>A0A6V8H778</accession>
<keyword evidence="1" id="KW-0285">Flavoprotein</keyword>
<dbReference type="Pfam" id="PF01494">
    <property type="entry name" value="FAD_binding_3"/>
    <property type="match status" value="1"/>
</dbReference>
<evidence type="ECO:0000313" key="5">
    <source>
        <dbReference type="EMBL" id="GAM35341.1"/>
    </source>
</evidence>
<dbReference type="GO" id="GO:0071949">
    <property type="term" value="F:FAD binding"/>
    <property type="evidence" value="ECO:0007669"/>
    <property type="project" value="InterPro"/>
</dbReference>
<gene>
    <name evidence="5" type="ORF">TCE0_017r03607</name>
</gene>
<dbReference type="PANTHER" id="PTHR46865">
    <property type="entry name" value="OXIDOREDUCTASE-RELATED"/>
    <property type="match status" value="1"/>
</dbReference>
<sequence>MTLNVLVVGAGVSGPAFAMLLQRSNPKHKITILERSPTIRLGGQQIDLKNQGPHILRQMGLLDEIKAKCVDETGLEVVDSKDKTIARFGVAPAGQRRPGLTSEHEILRGDMVQVLYEASIRQNQSIKAQSEDPDTGLRYVFGQTIVALDQRENDNVDVTFSNGEKKRYDLVVAADGQWSHTRRLAFGEETSKAAFRSLGIHAAYFSLPRIENEATLAKAHLAPGRRMVFTRTSGRPVTGALLFTMQKSEKLSGCYRESIEKQKEAFAEAFRDIDWQADRLTSGLKSSSDFYAHELCQIKMKELSTGHVVLLGDAGYCPTPFTGLGTNLCLVGSYILAGELARHGRSNISAALRSYDEKMRPFIDECQSISPTTLSLFFPSSRLGIWAMHSLAWAVASFSERFWQGQEELKDDHAEKLPMYPELNLPW</sequence>
<evidence type="ECO:0000256" key="1">
    <source>
        <dbReference type="ARBA" id="ARBA00022630"/>
    </source>
</evidence>
<reference evidence="6" key="1">
    <citation type="journal article" date="2015" name="Genome Announc.">
        <title>Draft genome sequence of Talaromyces cellulolyticus strain Y-94, a source of lignocellulosic biomass-degrading enzymes.</title>
        <authorList>
            <person name="Fujii T."/>
            <person name="Koike H."/>
            <person name="Sawayama S."/>
            <person name="Yano S."/>
            <person name="Inoue H."/>
        </authorList>
    </citation>
    <scope>NUCLEOTIDE SEQUENCE [LARGE SCALE GENOMIC DNA]</scope>
    <source>
        <strain evidence="6">Y-94</strain>
    </source>
</reference>
<dbReference type="InterPro" id="IPR051704">
    <property type="entry name" value="FAD_aromatic-hydroxylase"/>
</dbReference>
<proteinExistence type="predicted"/>
<dbReference type="InterPro" id="IPR002938">
    <property type="entry name" value="FAD-bd"/>
</dbReference>
<dbReference type="EMBL" id="DF933813">
    <property type="protein sequence ID" value="GAM35341.1"/>
    <property type="molecule type" value="Genomic_DNA"/>
</dbReference>